<keyword evidence="2" id="KW-0472">Membrane</keyword>
<feature type="domain" description="DUF2062" evidence="3">
    <location>
        <begin position="27"/>
        <end position="192"/>
    </location>
</feature>
<evidence type="ECO:0000259" key="3">
    <source>
        <dbReference type="Pfam" id="PF09835"/>
    </source>
</evidence>
<dbReference type="EMBL" id="MLJW01002102">
    <property type="protein sequence ID" value="OIQ75642.1"/>
    <property type="molecule type" value="Genomic_DNA"/>
</dbReference>
<proteinExistence type="predicted"/>
<gene>
    <name evidence="4" type="ORF">GALL_426880</name>
</gene>
<organism evidence="4">
    <name type="scientific">mine drainage metagenome</name>
    <dbReference type="NCBI Taxonomy" id="410659"/>
    <lineage>
        <taxon>unclassified sequences</taxon>
        <taxon>metagenomes</taxon>
        <taxon>ecological metagenomes</taxon>
    </lineage>
</organism>
<evidence type="ECO:0000256" key="1">
    <source>
        <dbReference type="SAM" id="MobiDB-lite"/>
    </source>
</evidence>
<comment type="caution">
    <text evidence="4">The sequence shown here is derived from an EMBL/GenBank/DDBJ whole genome shotgun (WGS) entry which is preliminary data.</text>
</comment>
<feature type="region of interest" description="Disordered" evidence="1">
    <location>
        <begin position="201"/>
        <end position="227"/>
    </location>
</feature>
<accession>A0A1J5PX70</accession>
<dbReference type="InterPro" id="IPR018639">
    <property type="entry name" value="DUF2062"/>
</dbReference>
<name>A0A1J5PX70_9ZZZZ</name>
<dbReference type="AlphaFoldDB" id="A0A1J5PX70"/>
<keyword evidence="2" id="KW-1133">Transmembrane helix</keyword>
<reference evidence="4" key="1">
    <citation type="submission" date="2016-10" db="EMBL/GenBank/DDBJ databases">
        <title>Sequence of Gallionella enrichment culture.</title>
        <authorList>
            <person name="Poehlein A."/>
            <person name="Muehling M."/>
            <person name="Daniel R."/>
        </authorList>
    </citation>
    <scope>NUCLEOTIDE SEQUENCE</scope>
</reference>
<evidence type="ECO:0000313" key="4">
    <source>
        <dbReference type="EMBL" id="OIQ75642.1"/>
    </source>
</evidence>
<dbReference type="PANTHER" id="PTHR40547:SF1">
    <property type="entry name" value="SLL0298 PROTEIN"/>
    <property type="match status" value="1"/>
</dbReference>
<dbReference type="PANTHER" id="PTHR40547">
    <property type="entry name" value="SLL0298 PROTEIN"/>
    <property type="match status" value="1"/>
</dbReference>
<dbReference type="Pfam" id="PF09835">
    <property type="entry name" value="DUF2062"/>
    <property type="match status" value="1"/>
</dbReference>
<feature type="transmembrane region" description="Helical" evidence="2">
    <location>
        <begin position="46"/>
        <end position="76"/>
    </location>
</feature>
<protein>
    <recommendedName>
        <fullName evidence="3">DUF2062 domain-containing protein</fullName>
    </recommendedName>
</protein>
<evidence type="ECO:0000256" key="2">
    <source>
        <dbReference type="SAM" id="Phobius"/>
    </source>
</evidence>
<keyword evidence="2" id="KW-0812">Transmembrane</keyword>
<feature type="transmembrane region" description="Helical" evidence="2">
    <location>
        <begin position="157"/>
        <end position="187"/>
    </location>
</feature>
<sequence>MVFKRRVKRSYGQIVVQTVYPRGGWLRAGSYIIHRLRRIPDKPHRIARGVFAGIFVSFTPFFGMHLLLAAGMSWAIGGNLVASLLATLISNPLTFPFIMEGSVGLGNYILHQPGDMHLGRIVGQFGRASAEVATNIRAIVLNDPMHWQHVDYFLAHVFWPFLIGGLVPGLIFGLSGYYLSLPLVAAYQKRRSKKLRDRIEKLRAMRTKNGGGPKATPRSPDAPEEEG</sequence>